<sequence length="203" mass="22934">MQTAAARPQPVENEREFKPGRPRSEESRRAILESTRRLLTHMPVSKISIEAIAKKAGVGKTTIYRWWPNKQAVLMEAVFQQPAFQNFMPQSVTPIEGIKGQVEKLVRQLSGKNGRVVAEIIGECQGDIETLKALVKNFFQDRYNALAYYLQRGKQDGTFRENIDLEVAIDAILGPIIFRLMSGQNVDETFSKKLNEMLAGALR</sequence>
<reference evidence="7 8" key="1">
    <citation type="submission" date="2017-08" db="EMBL/GenBank/DDBJ databases">
        <title>Infants hospitalized years apart are colonized by the same room-sourced microbial strains.</title>
        <authorList>
            <person name="Brooks B."/>
            <person name="Olm M.R."/>
            <person name="Firek B.A."/>
            <person name="Baker R."/>
            <person name="Thomas B.C."/>
            <person name="Morowitz M.J."/>
            <person name="Banfield J.F."/>
        </authorList>
    </citation>
    <scope>NUCLEOTIDE SEQUENCE [LARGE SCALE GENOMIC DNA]</scope>
    <source>
        <strain evidence="7">S2_018_000_R2_104</strain>
    </source>
</reference>
<dbReference type="Gene3D" id="1.10.10.60">
    <property type="entry name" value="Homeodomain-like"/>
    <property type="match status" value="1"/>
</dbReference>
<evidence type="ECO:0000313" key="8">
    <source>
        <dbReference type="Proteomes" id="UP000249557"/>
    </source>
</evidence>
<evidence type="ECO:0000256" key="5">
    <source>
        <dbReference type="SAM" id="MobiDB-lite"/>
    </source>
</evidence>
<comment type="caution">
    <text evidence="7">The sequence shown here is derived from an EMBL/GenBank/DDBJ whole genome shotgun (WGS) entry which is preliminary data.</text>
</comment>
<evidence type="ECO:0000256" key="3">
    <source>
        <dbReference type="ARBA" id="ARBA00023163"/>
    </source>
</evidence>
<dbReference type="AlphaFoldDB" id="A0A2W4ZIQ8"/>
<dbReference type="Gene3D" id="1.10.357.10">
    <property type="entry name" value="Tetracycline Repressor, domain 2"/>
    <property type="match status" value="1"/>
</dbReference>
<accession>A0A2W4ZIQ8</accession>
<dbReference type="GO" id="GO:0003700">
    <property type="term" value="F:DNA-binding transcription factor activity"/>
    <property type="evidence" value="ECO:0007669"/>
    <property type="project" value="TreeGrafter"/>
</dbReference>
<feature type="DNA-binding region" description="H-T-H motif" evidence="4">
    <location>
        <begin position="48"/>
        <end position="67"/>
    </location>
</feature>
<keyword evidence="2 4" id="KW-0238">DNA-binding</keyword>
<dbReference type="InterPro" id="IPR050109">
    <property type="entry name" value="HTH-type_TetR-like_transc_reg"/>
</dbReference>
<organism evidence="7 8">
    <name type="scientific">Micavibrio aeruginosavorus</name>
    <dbReference type="NCBI Taxonomy" id="349221"/>
    <lineage>
        <taxon>Bacteria</taxon>
        <taxon>Pseudomonadati</taxon>
        <taxon>Bdellovibrionota</taxon>
        <taxon>Bdellovibrionia</taxon>
        <taxon>Bdellovibrionales</taxon>
        <taxon>Pseudobdellovibrionaceae</taxon>
        <taxon>Micavibrio</taxon>
    </lineage>
</organism>
<dbReference type="InterPro" id="IPR011075">
    <property type="entry name" value="TetR_C"/>
</dbReference>
<protein>
    <submittedName>
        <fullName evidence="7">TetR family transcriptional regulator</fullName>
    </submittedName>
</protein>
<feature type="region of interest" description="Disordered" evidence="5">
    <location>
        <begin position="1"/>
        <end position="27"/>
    </location>
</feature>
<dbReference type="PANTHER" id="PTHR30055">
    <property type="entry name" value="HTH-TYPE TRANSCRIPTIONAL REGULATOR RUTR"/>
    <property type="match status" value="1"/>
</dbReference>
<proteinExistence type="predicted"/>
<name>A0A2W4ZIQ8_9BACT</name>
<feature type="domain" description="HTH tetR-type" evidence="6">
    <location>
        <begin position="25"/>
        <end position="85"/>
    </location>
</feature>
<dbReference type="EMBL" id="QFNK01000343">
    <property type="protein sequence ID" value="PZO79909.1"/>
    <property type="molecule type" value="Genomic_DNA"/>
</dbReference>
<feature type="compositionally biased region" description="Basic and acidic residues" evidence="5">
    <location>
        <begin position="12"/>
        <end position="27"/>
    </location>
</feature>
<dbReference type="SUPFAM" id="SSF46689">
    <property type="entry name" value="Homeodomain-like"/>
    <property type="match status" value="1"/>
</dbReference>
<keyword evidence="1" id="KW-0805">Transcription regulation</keyword>
<dbReference type="Pfam" id="PF00440">
    <property type="entry name" value="TetR_N"/>
    <property type="match status" value="1"/>
</dbReference>
<dbReference type="InterPro" id="IPR036271">
    <property type="entry name" value="Tet_transcr_reg_TetR-rel_C_sf"/>
</dbReference>
<evidence type="ECO:0000259" key="6">
    <source>
        <dbReference type="PROSITE" id="PS50977"/>
    </source>
</evidence>
<evidence type="ECO:0000313" key="7">
    <source>
        <dbReference type="EMBL" id="PZO79909.1"/>
    </source>
</evidence>
<dbReference type="GO" id="GO:0000976">
    <property type="term" value="F:transcription cis-regulatory region binding"/>
    <property type="evidence" value="ECO:0007669"/>
    <property type="project" value="TreeGrafter"/>
</dbReference>
<dbReference type="Pfam" id="PF16859">
    <property type="entry name" value="TetR_C_11"/>
    <property type="match status" value="1"/>
</dbReference>
<dbReference type="PROSITE" id="PS50977">
    <property type="entry name" value="HTH_TETR_2"/>
    <property type="match status" value="1"/>
</dbReference>
<dbReference type="SUPFAM" id="SSF48498">
    <property type="entry name" value="Tetracyclin repressor-like, C-terminal domain"/>
    <property type="match status" value="1"/>
</dbReference>
<dbReference type="InterPro" id="IPR001647">
    <property type="entry name" value="HTH_TetR"/>
</dbReference>
<evidence type="ECO:0000256" key="2">
    <source>
        <dbReference type="ARBA" id="ARBA00023125"/>
    </source>
</evidence>
<evidence type="ECO:0000256" key="4">
    <source>
        <dbReference type="PROSITE-ProRule" id="PRU00335"/>
    </source>
</evidence>
<dbReference type="Proteomes" id="UP000249557">
    <property type="component" value="Unassembled WGS sequence"/>
</dbReference>
<gene>
    <name evidence="7" type="ORF">DI626_11425</name>
</gene>
<keyword evidence="3" id="KW-0804">Transcription</keyword>
<evidence type="ECO:0000256" key="1">
    <source>
        <dbReference type="ARBA" id="ARBA00023015"/>
    </source>
</evidence>
<dbReference type="PANTHER" id="PTHR30055:SF148">
    <property type="entry name" value="TETR-FAMILY TRANSCRIPTIONAL REGULATOR"/>
    <property type="match status" value="1"/>
</dbReference>
<dbReference type="InterPro" id="IPR009057">
    <property type="entry name" value="Homeodomain-like_sf"/>
</dbReference>